<dbReference type="GO" id="GO:0000978">
    <property type="term" value="F:RNA polymerase II cis-regulatory region sequence-specific DNA binding"/>
    <property type="evidence" value="ECO:0007669"/>
    <property type="project" value="InterPro"/>
</dbReference>
<dbReference type="GO" id="GO:0000981">
    <property type="term" value="F:DNA-binding transcription factor activity, RNA polymerase II-specific"/>
    <property type="evidence" value="ECO:0007669"/>
    <property type="project" value="InterPro"/>
</dbReference>
<dbReference type="EMBL" id="JAQJAN010000002">
    <property type="protein sequence ID" value="KAJ5738041.1"/>
    <property type="molecule type" value="Genomic_DNA"/>
</dbReference>
<feature type="compositionally biased region" description="Polar residues" evidence="7">
    <location>
        <begin position="1"/>
        <end position="10"/>
    </location>
</feature>
<keyword evidence="4" id="KW-0863">Zinc-finger</keyword>
<dbReference type="Proteomes" id="UP001215712">
    <property type="component" value="Unassembled WGS sequence"/>
</dbReference>
<evidence type="ECO:0000256" key="7">
    <source>
        <dbReference type="SAM" id="MobiDB-lite"/>
    </source>
</evidence>
<evidence type="ECO:0000256" key="3">
    <source>
        <dbReference type="ARBA" id="ARBA00022737"/>
    </source>
</evidence>
<keyword evidence="2" id="KW-0479">Metal-binding</keyword>
<sequence>MQNSESTTQLMRMGNSDLNLGRNDHDYQERDDGAEDLPEAWLDEETSPGSIGNHRPPPKIPEAAGHVNIHELNTFAENAGKLPIKTQISVTSHMAMVDIITAPLLDGICSEQENHPHMFPPHSTITYFLQLFFVYVHPRFPVLHVRTFDPNSVPPILLLAMAISGSSYSESNKSKFALTYLARARLSIRLMQERDQNYVSSLKY</sequence>
<feature type="domain" description="Xylanolytic transcriptional activator regulatory" evidence="8">
    <location>
        <begin position="129"/>
        <end position="180"/>
    </location>
</feature>
<dbReference type="PANTHER" id="PTHR40626:SF11">
    <property type="entry name" value="ZINC FINGER PROTEIN YPR022C"/>
    <property type="match status" value="1"/>
</dbReference>
<dbReference type="CDD" id="cd12148">
    <property type="entry name" value="fungal_TF_MHR"/>
    <property type="match status" value="1"/>
</dbReference>
<evidence type="ECO:0000256" key="2">
    <source>
        <dbReference type="ARBA" id="ARBA00022723"/>
    </source>
</evidence>
<feature type="region of interest" description="Disordered" evidence="7">
    <location>
        <begin position="1"/>
        <end position="37"/>
    </location>
</feature>
<evidence type="ECO:0000256" key="1">
    <source>
        <dbReference type="ARBA" id="ARBA00004123"/>
    </source>
</evidence>
<evidence type="ECO:0000256" key="5">
    <source>
        <dbReference type="ARBA" id="ARBA00022833"/>
    </source>
</evidence>
<dbReference type="InterPro" id="IPR007219">
    <property type="entry name" value="XnlR_reg_dom"/>
</dbReference>
<dbReference type="GO" id="GO:0008270">
    <property type="term" value="F:zinc ion binding"/>
    <property type="evidence" value="ECO:0007669"/>
    <property type="project" value="UniProtKB-KW"/>
</dbReference>
<proteinExistence type="predicted"/>
<dbReference type="GO" id="GO:0000785">
    <property type="term" value="C:chromatin"/>
    <property type="evidence" value="ECO:0007669"/>
    <property type="project" value="TreeGrafter"/>
</dbReference>
<dbReference type="GO" id="GO:0005634">
    <property type="term" value="C:nucleus"/>
    <property type="evidence" value="ECO:0007669"/>
    <property type="project" value="UniProtKB-SubCell"/>
</dbReference>
<protein>
    <submittedName>
        <fullName evidence="9">C2H2 type zinc finger domain protein</fullName>
    </submittedName>
</protein>
<comment type="caution">
    <text evidence="9">The sequence shown here is derived from an EMBL/GenBank/DDBJ whole genome shotgun (WGS) entry which is preliminary data.</text>
</comment>
<evidence type="ECO:0000256" key="6">
    <source>
        <dbReference type="ARBA" id="ARBA00023242"/>
    </source>
</evidence>
<evidence type="ECO:0000313" key="10">
    <source>
        <dbReference type="Proteomes" id="UP001215712"/>
    </source>
</evidence>
<keyword evidence="5" id="KW-0862">Zinc</keyword>
<dbReference type="AlphaFoldDB" id="A0AAD6HU14"/>
<evidence type="ECO:0000313" key="9">
    <source>
        <dbReference type="EMBL" id="KAJ5738041.1"/>
    </source>
</evidence>
<dbReference type="InterPro" id="IPR051059">
    <property type="entry name" value="VerF-like"/>
</dbReference>
<organism evidence="9 10">
    <name type="scientific">Penicillium malachiteum</name>
    <dbReference type="NCBI Taxonomy" id="1324776"/>
    <lineage>
        <taxon>Eukaryota</taxon>
        <taxon>Fungi</taxon>
        <taxon>Dikarya</taxon>
        <taxon>Ascomycota</taxon>
        <taxon>Pezizomycotina</taxon>
        <taxon>Eurotiomycetes</taxon>
        <taxon>Eurotiomycetidae</taxon>
        <taxon>Eurotiales</taxon>
        <taxon>Aspergillaceae</taxon>
        <taxon>Penicillium</taxon>
    </lineage>
</organism>
<reference evidence="9" key="1">
    <citation type="journal article" date="2023" name="IMA Fungus">
        <title>Comparative genomic study of the Penicillium genus elucidates a diverse pangenome and 15 lateral gene transfer events.</title>
        <authorList>
            <person name="Petersen C."/>
            <person name="Sorensen T."/>
            <person name="Nielsen M.R."/>
            <person name="Sondergaard T.E."/>
            <person name="Sorensen J.L."/>
            <person name="Fitzpatrick D.A."/>
            <person name="Frisvad J.C."/>
            <person name="Nielsen K.L."/>
        </authorList>
    </citation>
    <scope>NUCLEOTIDE SEQUENCE</scope>
    <source>
        <strain evidence="9">IBT 17514</strain>
    </source>
</reference>
<dbReference type="PANTHER" id="PTHR40626">
    <property type="entry name" value="MIP31509P"/>
    <property type="match status" value="1"/>
</dbReference>
<dbReference type="GO" id="GO:0006351">
    <property type="term" value="P:DNA-templated transcription"/>
    <property type="evidence" value="ECO:0007669"/>
    <property type="project" value="InterPro"/>
</dbReference>
<name>A0AAD6HU14_9EURO</name>
<keyword evidence="3" id="KW-0677">Repeat</keyword>
<keyword evidence="6" id="KW-0539">Nucleus</keyword>
<keyword evidence="10" id="KW-1185">Reference proteome</keyword>
<feature type="compositionally biased region" description="Basic and acidic residues" evidence="7">
    <location>
        <begin position="22"/>
        <end position="31"/>
    </location>
</feature>
<comment type="subcellular location">
    <subcellularLocation>
        <location evidence="1">Nucleus</location>
    </subcellularLocation>
</comment>
<dbReference type="Pfam" id="PF04082">
    <property type="entry name" value="Fungal_trans"/>
    <property type="match status" value="1"/>
</dbReference>
<evidence type="ECO:0000256" key="4">
    <source>
        <dbReference type="ARBA" id="ARBA00022771"/>
    </source>
</evidence>
<gene>
    <name evidence="9" type="ORF">N7493_001196</name>
</gene>
<evidence type="ECO:0000259" key="8">
    <source>
        <dbReference type="Pfam" id="PF04082"/>
    </source>
</evidence>
<accession>A0AAD6HU14</accession>
<reference evidence="9" key="2">
    <citation type="submission" date="2023-01" db="EMBL/GenBank/DDBJ databases">
        <authorList>
            <person name="Petersen C."/>
        </authorList>
    </citation>
    <scope>NUCLEOTIDE SEQUENCE</scope>
    <source>
        <strain evidence="9">IBT 17514</strain>
    </source>
</reference>